<dbReference type="PANTHER" id="PTHR48050">
    <property type="entry name" value="STEROL 3-BETA-GLUCOSYLTRANSFERASE"/>
    <property type="match status" value="1"/>
</dbReference>
<dbReference type="SUPFAM" id="SSF53756">
    <property type="entry name" value="UDP-Glycosyltransferase/glycogen phosphorylase"/>
    <property type="match status" value="1"/>
</dbReference>
<dbReference type="InterPro" id="IPR010610">
    <property type="entry name" value="EryCIII-like_C"/>
</dbReference>
<name>A0ABP7WNL0_9ACTN</name>
<keyword evidence="2" id="KW-0328">Glycosyltransferase</keyword>
<dbReference type="PANTHER" id="PTHR48050:SF13">
    <property type="entry name" value="STEROL 3-BETA-GLUCOSYLTRANSFERASE UGT80A2"/>
    <property type="match status" value="1"/>
</dbReference>
<dbReference type="InterPro" id="IPR048284">
    <property type="entry name" value="EryCIII-like_N"/>
</dbReference>
<dbReference type="Pfam" id="PF06722">
    <property type="entry name" value="EryCIII-like_C"/>
    <property type="match status" value="1"/>
</dbReference>
<organism evidence="8 9">
    <name type="scientific">Actinomadura miaoliensis</name>
    <dbReference type="NCBI Taxonomy" id="430685"/>
    <lineage>
        <taxon>Bacteria</taxon>
        <taxon>Bacillati</taxon>
        <taxon>Actinomycetota</taxon>
        <taxon>Actinomycetes</taxon>
        <taxon>Streptosporangiales</taxon>
        <taxon>Thermomonosporaceae</taxon>
        <taxon>Actinomadura</taxon>
    </lineage>
</organism>
<evidence type="ECO:0000256" key="4">
    <source>
        <dbReference type="ARBA" id="ARBA00023194"/>
    </source>
</evidence>
<dbReference type="InterPro" id="IPR050426">
    <property type="entry name" value="Glycosyltransferase_28"/>
</dbReference>
<evidence type="ECO:0000256" key="5">
    <source>
        <dbReference type="SAM" id="MobiDB-lite"/>
    </source>
</evidence>
<dbReference type="Pfam" id="PF21036">
    <property type="entry name" value="EryCIII-like_N"/>
    <property type="match status" value="1"/>
</dbReference>
<evidence type="ECO:0000259" key="6">
    <source>
        <dbReference type="Pfam" id="PF06722"/>
    </source>
</evidence>
<dbReference type="InterPro" id="IPR002213">
    <property type="entry name" value="UDP_glucos_trans"/>
</dbReference>
<dbReference type="NCBIfam" id="TIGR04516">
    <property type="entry name" value="glycosyl_450act"/>
    <property type="match status" value="1"/>
</dbReference>
<reference evidence="9" key="1">
    <citation type="journal article" date="2019" name="Int. J. Syst. Evol. Microbiol.">
        <title>The Global Catalogue of Microorganisms (GCM) 10K type strain sequencing project: providing services to taxonomists for standard genome sequencing and annotation.</title>
        <authorList>
            <consortium name="The Broad Institute Genomics Platform"/>
            <consortium name="The Broad Institute Genome Sequencing Center for Infectious Disease"/>
            <person name="Wu L."/>
            <person name="Ma J."/>
        </authorList>
    </citation>
    <scope>NUCLEOTIDE SEQUENCE [LARGE SCALE GENOMIC DNA]</scope>
    <source>
        <strain evidence="9">JCM 16702</strain>
    </source>
</reference>
<evidence type="ECO:0000256" key="1">
    <source>
        <dbReference type="ARBA" id="ARBA00006962"/>
    </source>
</evidence>
<dbReference type="CDD" id="cd03784">
    <property type="entry name" value="GT1_Gtf-like"/>
    <property type="match status" value="1"/>
</dbReference>
<evidence type="ECO:0000313" key="9">
    <source>
        <dbReference type="Proteomes" id="UP001500683"/>
    </source>
</evidence>
<evidence type="ECO:0000259" key="7">
    <source>
        <dbReference type="Pfam" id="PF21036"/>
    </source>
</evidence>
<keyword evidence="4" id="KW-0045">Antibiotic biosynthesis</keyword>
<proteinExistence type="inferred from homology"/>
<comment type="similarity">
    <text evidence="1">Belongs to the glycosyltransferase 28 family.</text>
</comment>
<dbReference type="RefSeq" id="WP_344954798.1">
    <property type="nucleotide sequence ID" value="NZ_BAAAZG010000047.1"/>
</dbReference>
<feature type="region of interest" description="Disordered" evidence="5">
    <location>
        <begin position="64"/>
        <end position="90"/>
    </location>
</feature>
<dbReference type="Proteomes" id="UP001500683">
    <property type="component" value="Unassembled WGS sequence"/>
</dbReference>
<dbReference type="InterPro" id="IPR030953">
    <property type="entry name" value="Glycosyl_450act"/>
</dbReference>
<dbReference type="Gene3D" id="3.40.50.2000">
    <property type="entry name" value="Glycogen Phosphorylase B"/>
    <property type="match status" value="2"/>
</dbReference>
<accession>A0ABP7WNL0</accession>
<gene>
    <name evidence="8" type="ORF">GCM10022214_62690</name>
</gene>
<comment type="caution">
    <text evidence="8">The sequence shown here is derived from an EMBL/GenBank/DDBJ whole genome shotgun (WGS) entry which is preliminary data.</text>
</comment>
<evidence type="ECO:0000256" key="3">
    <source>
        <dbReference type="ARBA" id="ARBA00022679"/>
    </source>
</evidence>
<keyword evidence="3" id="KW-0808">Transferase</keyword>
<keyword evidence="9" id="KW-1185">Reference proteome</keyword>
<evidence type="ECO:0000256" key="2">
    <source>
        <dbReference type="ARBA" id="ARBA00022676"/>
    </source>
</evidence>
<feature type="domain" description="Erythromycin biosynthesis protein CIII-like N-terminal" evidence="7">
    <location>
        <begin position="23"/>
        <end position="255"/>
    </location>
</feature>
<dbReference type="EMBL" id="BAAAZG010000047">
    <property type="protein sequence ID" value="GAA4092500.1"/>
    <property type="molecule type" value="Genomic_DNA"/>
</dbReference>
<feature type="domain" description="Erythromycin biosynthesis protein CIII-like C-terminal" evidence="6">
    <location>
        <begin position="272"/>
        <end position="420"/>
    </location>
</feature>
<protein>
    <submittedName>
        <fullName evidence="8">Glycosyltransferase</fullName>
    </submittedName>
</protein>
<sequence>MRVLFVTAAFKSHLYVQVPLATAFRNAGHDVRVAAPPEMVDAIAETGLTGIPVGTTIPLDVMMDQAEPDRGPDRSGLPVRRPPQTDYTRDDPFAELETTAFGGRTLFNHDDTFEDLVRFARDWRPDVIIRDPFMYCGAVAARASGAADARMLFGADTPAQIRADCYGAHGGLHRSDGRPDPLRDWLEPILERYGCAFDEEVVLGRWTVIGWPPWTWRPTDVHYLPTRPVSYHGPHTVEEWMYRRPDRPRVCLTLGISHRDLGFGHSASIDTLFEAVADLDAEIIATFDDKQLATASAIPDNVRPVDFVPLNVLMPTCSAIVHHGGYGPMTAALEHGVPQLIVPNIYWSEKWWGPVALAKGLEEQGAGAYVADADQVTADLLHDHLVKALTDPAMAENAARLRDEHFAVPGPNDTVRVFEKLIAEHARGES</sequence>
<evidence type="ECO:0000313" key="8">
    <source>
        <dbReference type="EMBL" id="GAA4092500.1"/>
    </source>
</evidence>